<comment type="caution">
    <text evidence="1">The sequence shown here is derived from an EMBL/GenBank/DDBJ whole genome shotgun (WGS) entry which is preliminary data.</text>
</comment>
<accession>A0A433THB1</accession>
<dbReference type="EMBL" id="RQTK01000363">
    <property type="protein sequence ID" value="RUS80960.1"/>
    <property type="molecule type" value="Genomic_DNA"/>
</dbReference>
<evidence type="ECO:0000313" key="2">
    <source>
        <dbReference type="Proteomes" id="UP000271974"/>
    </source>
</evidence>
<proteinExistence type="predicted"/>
<gene>
    <name evidence="1" type="ORF">EGW08_011280</name>
</gene>
<reference evidence="1 2" key="1">
    <citation type="submission" date="2019-01" db="EMBL/GenBank/DDBJ databases">
        <title>A draft genome assembly of the solar-powered sea slug Elysia chlorotica.</title>
        <authorList>
            <person name="Cai H."/>
            <person name="Li Q."/>
            <person name="Fang X."/>
            <person name="Li J."/>
            <person name="Curtis N.E."/>
            <person name="Altenburger A."/>
            <person name="Shibata T."/>
            <person name="Feng M."/>
            <person name="Maeda T."/>
            <person name="Schwartz J.A."/>
            <person name="Shigenobu S."/>
            <person name="Lundholm N."/>
            <person name="Nishiyama T."/>
            <person name="Yang H."/>
            <person name="Hasebe M."/>
            <person name="Li S."/>
            <person name="Pierce S.K."/>
            <person name="Wang J."/>
        </authorList>
    </citation>
    <scope>NUCLEOTIDE SEQUENCE [LARGE SCALE GENOMIC DNA]</scope>
    <source>
        <strain evidence="1">EC2010</strain>
        <tissue evidence="1">Whole organism of an adult</tissue>
    </source>
</reference>
<organism evidence="1 2">
    <name type="scientific">Elysia chlorotica</name>
    <name type="common">Eastern emerald elysia</name>
    <name type="synonym">Sea slug</name>
    <dbReference type="NCBI Taxonomy" id="188477"/>
    <lineage>
        <taxon>Eukaryota</taxon>
        <taxon>Metazoa</taxon>
        <taxon>Spiralia</taxon>
        <taxon>Lophotrochozoa</taxon>
        <taxon>Mollusca</taxon>
        <taxon>Gastropoda</taxon>
        <taxon>Heterobranchia</taxon>
        <taxon>Euthyneura</taxon>
        <taxon>Panpulmonata</taxon>
        <taxon>Sacoglossa</taxon>
        <taxon>Placobranchoidea</taxon>
        <taxon>Plakobranchidae</taxon>
        <taxon>Elysia</taxon>
    </lineage>
</organism>
<protein>
    <submittedName>
        <fullName evidence="1">Uncharacterized protein</fullName>
    </submittedName>
</protein>
<dbReference type="AlphaFoldDB" id="A0A433THB1"/>
<feature type="non-terminal residue" evidence="1">
    <location>
        <position position="104"/>
    </location>
</feature>
<sequence length="104" mass="11745">RYMPITPESFTENWVVRLLSNLTGAAGMKSTEIPTDHLHHSLPWGSHISDPVKSIWVSKEVCEHLQQRAPLQDERGQHHLCQVHPYPHLGQQVTNDAAMLLHGA</sequence>
<evidence type="ECO:0000313" key="1">
    <source>
        <dbReference type="EMBL" id="RUS80960.1"/>
    </source>
</evidence>
<dbReference type="Proteomes" id="UP000271974">
    <property type="component" value="Unassembled WGS sequence"/>
</dbReference>
<name>A0A433THB1_ELYCH</name>
<feature type="non-terminal residue" evidence="1">
    <location>
        <position position="1"/>
    </location>
</feature>
<keyword evidence="2" id="KW-1185">Reference proteome</keyword>